<evidence type="ECO:0000313" key="6">
    <source>
        <dbReference type="EMBL" id="MDR6511333.1"/>
    </source>
</evidence>
<gene>
    <name evidence="6" type="ORF">J2792_002205</name>
</gene>
<name>A0ABU1MMG0_9SPHN</name>
<dbReference type="InterPro" id="IPR036390">
    <property type="entry name" value="WH_DNA-bd_sf"/>
</dbReference>
<dbReference type="InterPro" id="IPR050389">
    <property type="entry name" value="LysR-type_TF"/>
</dbReference>
<evidence type="ECO:0000259" key="5">
    <source>
        <dbReference type="PROSITE" id="PS50931"/>
    </source>
</evidence>
<proteinExistence type="inferred from homology"/>
<dbReference type="GO" id="GO:0003677">
    <property type="term" value="F:DNA binding"/>
    <property type="evidence" value="ECO:0007669"/>
    <property type="project" value="UniProtKB-KW"/>
</dbReference>
<organism evidence="6 7">
    <name type="scientific">Novosphingobium capsulatum</name>
    <dbReference type="NCBI Taxonomy" id="13688"/>
    <lineage>
        <taxon>Bacteria</taxon>
        <taxon>Pseudomonadati</taxon>
        <taxon>Pseudomonadota</taxon>
        <taxon>Alphaproteobacteria</taxon>
        <taxon>Sphingomonadales</taxon>
        <taxon>Sphingomonadaceae</taxon>
        <taxon>Novosphingobium</taxon>
    </lineage>
</organism>
<keyword evidence="3 6" id="KW-0238">DNA-binding</keyword>
<evidence type="ECO:0000313" key="7">
    <source>
        <dbReference type="Proteomes" id="UP001184150"/>
    </source>
</evidence>
<keyword evidence="2" id="KW-0805">Transcription regulation</keyword>
<evidence type="ECO:0000256" key="3">
    <source>
        <dbReference type="ARBA" id="ARBA00023125"/>
    </source>
</evidence>
<dbReference type="PANTHER" id="PTHR30118">
    <property type="entry name" value="HTH-TYPE TRANSCRIPTIONAL REGULATOR LEUO-RELATED"/>
    <property type="match status" value="1"/>
</dbReference>
<dbReference type="InterPro" id="IPR036388">
    <property type="entry name" value="WH-like_DNA-bd_sf"/>
</dbReference>
<keyword evidence="7" id="KW-1185">Reference proteome</keyword>
<dbReference type="EMBL" id="JAVDRD010000005">
    <property type="protein sequence ID" value="MDR6511333.1"/>
    <property type="molecule type" value="Genomic_DNA"/>
</dbReference>
<dbReference type="Pfam" id="PF00126">
    <property type="entry name" value="HTH_1"/>
    <property type="match status" value="1"/>
</dbReference>
<dbReference type="PRINTS" id="PR00039">
    <property type="entry name" value="HTHLYSR"/>
</dbReference>
<accession>A0ABU1MMG0</accession>
<protein>
    <submittedName>
        <fullName evidence="6">DNA-binding transcriptional LysR family regulator</fullName>
    </submittedName>
</protein>
<dbReference type="InterPro" id="IPR000847">
    <property type="entry name" value="LysR_HTH_N"/>
</dbReference>
<dbReference type="Gene3D" id="3.40.190.10">
    <property type="entry name" value="Periplasmic binding protein-like II"/>
    <property type="match status" value="2"/>
</dbReference>
<dbReference type="RefSeq" id="WP_309805229.1">
    <property type="nucleotide sequence ID" value="NZ_JAVDRD010000005.1"/>
</dbReference>
<reference evidence="6 7" key="1">
    <citation type="submission" date="2023-07" db="EMBL/GenBank/DDBJ databases">
        <title>Sorghum-associated microbial communities from plants grown in Nebraska, USA.</title>
        <authorList>
            <person name="Schachtman D."/>
        </authorList>
    </citation>
    <scope>NUCLEOTIDE SEQUENCE [LARGE SCALE GENOMIC DNA]</scope>
    <source>
        <strain evidence="6 7">DS1027</strain>
    </source>
</reference>
<feature type="domain" description="HTH lysR-type" evidence="5">
    <location>
        <begin position="6"/>
        <end position="63"/>
    </location>
</feature>
<dbReference type="PROSITE" id="PS50931">
    <property type="entry name" value="HTH_LYSR"/>
    <property type="match status" value="1"/>
</dbReference>
<dbReference type="PANTHER" id="PTHR30118:SF6">
    <property type="entry name" value="HTH-TYPE TRANSCRIPTIONAL REGULATOR LEUO"/>
    <property type="match status" value="1"/>
</dbReference>
<dbReference type="InterPro" id="IPR005119">
    <property type="entry name" value="LysR_subst-bd"/>
</dbReference>
<dbReference type="SUPFAM" id="SSF46785">
    <property type="entry name" value="Winged helix' DNA-binding domain"/>
    <property type="match status" value="1"/>
</dbReference>
<sequence>MRFKGLDLNLLVALEVLLTTRSITETARRMNLSQPAVSAALGRLRDHFGDPLLVLNGKRFLPTTTAETLLPLVRQLLRDAETMLQAGQRFEPASSQRTFRIIASDYMAVVLLTRVAARLGEVAPHVCLDIIPPSQQSGLALDNGQVDLLIGPDAFVLARFPSELLFEERHVIVGCANNPLFSGAIAMADYAAAGHVVATFGPNREASFADQVVEKLGIERRIAVTTSSFASLPWFLVGTPRLALMHGRLAAFFARIAPLAVAEPPFAMPLQQVVMQHHPARRGDMGLQWLTGLIRDGAAVWTEDGTPAG</sequence>
<evidence type="ECO:0000256" key="1">
    <source>
        <dbReference type="ARBA" id="ARBA00009437"/>
    </source>
</evidence>
<keyword evidence="4" id="KW-0804">Transcription</keyword>
<dbReference type="Gene3D" id="1.10.10.10">
    <property type="entry name" value="Winged helix-like DNA-binding domain superfamily/Winged helix DNA-binding domain"/>
    <property type="match status" value="1"/>
</dbReference>
<dbReference type="SUPFAM" id="SSF53850">
    <property type="entry name" value="Periplasmic binding protein-like II"/>
    <property type="match status" value="1"/>
</dbReference>
<dbReference type="Pfam" id="PF03466">
    <property type="entry name" value="LysR_substrate"/>
    <property type="match status" value="1"/>
</dbReference>
<evidence type="ECO:0000256" key="4">
    <source>
        <dbReference type="ARBA" id="ARBA00023163"/>
    </source>
</evidence>
<evidence type="ECO:0000256" key="2">
    <source>
        <dbReference type="ARBA" id="ARBA00023015"/>
    </source>
</evidence>
<comment type="similarity">
    <text evidence="1">Belongs to the LysR transcriptional regulatory family.</text>
</comment>
<comment type="caution">
    <text evidence="6">The sequence shown here is derived from an EMBL/GenBank/DDBJ whole genome shotgun (WGS) entry which is preliminary data.</text>
</comment>
<dbReference type="Proteomes" id="UP001184150">
    <property type="component" value="Unassembled WGS sequence"/>
</dbReference>